<keyword evidence="3" id="KW-1185">Reference proteome</keyword>
<dbReference type="PANTHER" id="PTHR10635">
    <property type="entry name" value="COATOMER SUBUNIT BETA"/>
    <property type="match status" value="1"/>
</dbReference>
<dbReference type="InterPro" id="IPR016460">
    <property type="entry name" value="COPB1"/>
</dbReference>
<accession>A0A6J8C8T5</accession>
<evidence type="ECO:0000313" key="2">
    <source>
        <dbReference type="EMBL" id="CAC5391449.1"/>
    </source>
</evidence>
<dbReference type="SUPFAM" id="SSF48371">
    <property type="entry name" value="ARM repeat"/>
    <property type="match status" value="1"/>
</dbReference>
<protein>
    <submittedName>
        <fullName evidence="2">COPB1</fullName>
    </submittedName>
</protein>
<reference evidence="2 3" key="1">
    <citation type="submission" date="2020-06" db="EMBL/GenBank/DDBJ databases">
        <authorList>
            <person name="Li R."/>
            <person name="Bekaert M."/>
        </authorList>
    </citation>
    <scope>NUCLEOTIDE SEQUENCE [LARGE SCALE GENOMIC DNA]</scope>
    <source>
        <strain evidence="3">wild</strain>
    </source>
</reference>
<dbReference type="GO" id="GO:0006891">
    <property type="term" value="P:intra-Golgi vesicle-mediated transport"/>
    <property type="evidence" value="ECO:0007669"/>
    <property type="project" value="TreeGrafter"/>
</dbReference>
<dbReference type="Proteomes" id="UP000507470">
    <property type="component" value="Unassembled WGS sequence"/>
</dbReference>
<organism evidence="2 3">
    <name type="scientific">Mytilus coruscus</name>
    <name type="common">Sea mussel</name>
    <dbReference type="NCBI Taxonomy" id="42192"/>
    <lineage>
        <taxon>Eukaryota</taxon>
        <taxon>Metazoa</taxon>
        <taxon>Spiralia</taxon>
        <taxon>Lophotrochozoa</taxon>
        <taxon>Mollusca</taxon>
        <taxon>Bivalvia</taxon>
        <taxon>Autobranchia</taxon>
        <taxon>Pteriomorphia</taxon>
        <taxon>Mytilida</taxon>
        <taxon>Mytiloidea</taxon>
        <taxon>Mytilidae</taxon>
        <taxon>Mytilinae</taxon>
        <taxon>Mytilus</taxon>
    </lineage>
</organism>
<dbReference type="InterPro" id="IPR011989">
    <property type="entry name" value="ARM-like"/>
</dbReference>
<dbReference type="AlphaFoldDB" id="A0A6J8C8T5"/>
<dbReference type="GO" id="GO:0006888">
    <property type="term" value="P:endoplasmic reticulum to Golgi vesicle-mediated transport"/>
    <property type="evidence" value="ECO:0007669"/>
    <property type="project" value="TreeGrafter"/>
</dbReference>
<dbReference type="GO" id="GO:0006886">
    <property type="term" value="P:intracellular protein transport"/>
    <property type="evidence" value="ECO:0007669"/>
    <property type="project" value="InterPro"/>
</dbReference>
<dbReference type="Pfam" id="PF01602">
    <property type="entry name" value="Adaptin_N"/>
    <property type="match status" value="1"/>
</dbReference>
<feature type="domain" description="Clathrin/coatomer adaptor adaptin-like N-terminal" evidence="1">
    <location>
        <begin position="2"/>
        <end position="236"/>
    </location>
</feature>
<dbReference type="PANTHER" id="PTHR10635:SF0">
    <property type="entry name" value="COATOMER SUBUNIT BETA"/>
    <property type="match status" value="1"/>
</dbReference>
<dbReference type="InterPro" id="IPR002553">
    <property type="entry name" value="Clathrin/coatomer_adapt-like_N"/>
</dbReference>
<evidence type="ECO:0000259" key="1">
    <source>
        <dbReference type="Pfam" id="PF01602"/>
    </source>
</evidence>
<dbReference type="GO" id="GO:0030126">
    <property type="term" value="C:COPI vesicle coat"/>
    <property type="evidence" value="ECO:0007669"/>
    <property type="project" value="TreeGrafter"/>
</dbReference>
<dbReference type="EMBL" id="CACVKT020004757">
    <property type="protein sequence ID" value="CAC5391449.1"/>
    <property type="molecule type" value="Genomic_DNA"/>
</dbReference>
<sequence length="239" mass="27974">MSLKQDLEKGDNKTKIEALKKTIQMILNGEKMPSLLMTIIRFVMPVRDHTIKKMLLIFWEIVPKYNPDGKMLHEFILVCDAYRKDLQHPNEFIRGSTLRFLCKLKEAELLEPLMPAIRQCLEHRHSYVRRNAVLAIYTIYRNFDFLIPDAPELIAKFLEGEQDMSCKRNAFMMLIHADQDRALNYLSSCIDQVNSFGDILQLVIVELIYKVCHANPSERARFIRCIYNFLNFSSPACQI</sequence>
<evidence type="ECO:0000313" key="3">
    <source>
        <dbReference type="Proteomes" id="UP000507470"/>
    </source>
</evidence>
<gene>
    <name evidence="2" type="ORF">MCOR_26459</name>
</gene>
<dbReference type="InterPro" id="IPR016024">
    <property type="entry name" value="ARM-type_fold"/>
</dbReference>
<name>A0A6J8C8T5_MYTCO</name>
<proteinExistence type="predicted"/>
<dbReference type="Gene3D" id="1.25.10.10">
    <property type="entry name" value="Leucine-rich Repeat Variant"/>
    <property type="match status" value="1"/>
</dbReference>
<dbReference type="OrthoDB" id="10261439at2759"/>